<organism evidence="3 4">
    <name type="scientific">Puccinia coronata f. sp. avenae</name>
    <dbReference type="NCBI Taxonomy" id="200324"/>
    <lineage>
        <taxon>Eukaryota</taxon>
        <taxon>Fungi</taxon>
        <taxon>Dikarya</taxon>
        <taxon>Basidiomycota</taxon>
        <taxon>Pucciniomycotina</taxon>
        <taxon>Pucciniomycetes</taxon>
        <taxon>Pucciniales</taxon>
        <taxon>Pucciniaceae</taxon>
        <taxon>Puccinia</taxon>
    </lineage>
</organism>
<feature type="region of interest" description="Disordered" evidence="1">
    <location>
        <begin position="45"/>
        <end position="80"/>
    </location>
</feature>
<evidence type="ECO:0000259" key="2">
    <source>
        <dbReference type="Pfam" id="PF18271"/>
    </source>
</evidence>
<reference evidence="3 4" key="1">
    <citation type="submission" date="2017-11" db="EMBL/GenBank/DDBJ databases">
        <title>De novo assembly and phasing of dikaryotic genomes from two isolates of Puccinia coronata f. sp. avenae, the causal agent of oat crown rust.</title>
        <authorList>
            <person name="Miller M.E."/>
            <person name="Zhang Y."/>
            <person name="Omidvar V."/>
            <person name="Sperschneider J."/>
            <person name="Schwessinger B."/>
            <person name="Raley C."/>
            <person name="Palmer J.M."/>
            <person name="Garnica D."/>
            <person name="Upadhyaya N."/>
            <person name="Rathjen J."/>
            <person name="Taylor J.M."/>
            <person name="Park R.F."/>
            <person name="Dodds P.N."/>
            <person name="Hirsch C.D."/>
            <person name="Kianian S.F."/>
            <person name="Figueroa M."/>
        </authorList>
    </citation>
    <scope>NUCLEOTIDE SEQUENCE [LARGE SCALE GENOMIC DNA]</scope>
    <source>
        <strain evidence="3">12NC29</strain>
    </source>
</reference>
<proteinExistence type="predicted"/>
<evidence type="ECO:0000313" key="4">
    <source>
        <dbReference type="Proteomes" id="UP000235388"/>
    </source>
</evidence>
<evidence type="ECO:0000313" key="3">
    <source>
        <dbReference type="EMBL" id="PLW58149.1"/>
    </source>
</evidence>
<sequence>MKLKIKPPLVQSRTPPEFVGSQLLRIELYTNTSTLTVYASSGNETLSQVAGPTPNDPKATSGNGQGDPLPDPKDPIDQRGDVAHKGIQEPIKQEHVSFSNRWVDRTALEARLYKTRIRRLATCQKCDFILNHERSESQRGGSGRETRATSTTAIRHDCLNSKSCCIPPWKARRALEKTICSIFLPLHEAGRKLQHQLVEAQKDHKVFTLRATEFSVKERQSSLSIRPPLPALSAADSRNRRLAESSPRSGTHSSTLVFLCGEELLPDWAAWRAEGPANQLAAVPNAPDRFFKRR</sequence>
<comment type="caution">
    <text evidence="3">The sequence shown here is derived from an EMBL/GenBank/DDBJ whole genome shotgun (WGS) entry which is preliminary data.</text>
</comment>
<protein>
    <recommendedName>
        <fullName evidence="2">Glycoside hydrolase 131 catalytic N-terminal domain-containing protein</fullName>
    </recommendedName>
</protein>
<dbReference type="Proteomes" id="UP000235388">
    <property type="component" value="Unassembled WGS sequence"/>
</dbReference>
<name>A0A2N5W7D0_9BASI</name>
<dbReference type="OrthoDB" id="5283326at2759"/>
<dbReference type="EMBL" id="PGCJ01000005">
    <property type="protein sequence ID" value="PLW58149.1"/>
    <property type="molecule type" value="Genomic_DNA"/>
</dbReference>
<feature type="domain" description="Glycoside hydrolase 131 catalytic N-terminal" evidence="2">
    <location>
        <begin position="28"/>
        <end position="99"/>
    </location>
</feature>
<evidence type="ECO:0000256" key="1">
    <source>
        <dbReference type="SAM" id="MobiDB-lite"/>
    </source>
</evidence>
<feature type="region of interest" description="Disordered" evidence="1">
    <location>
        <begin position="227"/>
        <end position="253"/>
    </location>
</feature>
<dbReference type="InterPro" id="IPR041524">
    <property type="entry name" value="GH131_N"/>
</dbReference>
<gene>
    <name evidence="3" type="ORF">PCANC_04107</name>
</gene>
<feature type="compositionally biased region" description="Basic and acidic residues" evidence="1">
    <location>
        <begin position="70"/>
        <end position="80"/>
    </location>
</feature>
<dbReference type="Pfam" id="PF18271">
    <property type="entry name" value="GH131_N"/>
    <property type="match status" value="1"/>
</dbReference>
<keyword evidence="4" id="KW-1185">Reference proteome</keyword>
<accession>A0A2N5W7D0</accession>
<dbReference type="AlphaFoldDB" id="A0A2N5W7D0"/>